<dbReference type="Pfam" id="PF25089">
    <property type="entry name" value="DUF7804"/>
    <property type="match status" value="1"/>
</dbReference>
<evidence type="ECO:0000259" key="1">
    <source>
        <dbReference type="Pfam" id="PF25089"/>
    </source>
</evidence>
<dbReference type="GO" id="GO:0005506">
    <property type="term" value="F:iron ion binding"/>
    <property type="evidence" value="ECO:0007669"/>
    <property type="project" value="InterPro"/>
</dbReference>
<evidence type="ECO:0000313" key="2">
    <source>
        <dbReference type="EMBL" id="KAA8533976.1"/>
    </source>
</evidence>
<dbReference type="InterPro" id="IPR056706">
    <property type="entry name" value="DUF7804"/>
</dbReference>
<proteinExistence type="predicted"/>
<dbReference type="AlphaFoldDB" id="A0A5J5AVT1"/>
<dbReference type="InterPro" id="IPR001128">
    <property type="entry name" value="Cyt_P450"/>
</dbReference>
<dbReference type="Pfam" id="PF00067">
    <property type="entry name" value="p450"/>
    <property type="match status" value="1"/>
</dbReference>
<feature type="domain" description="DUF7804" evidence="1">
    <location>
        <begin position="162"/>
        <end position="239"/>
    </location>
</feature>
<protein>
    <recommendedName>
        <fullName evidence="1">DUF7804 domain-containing protein</fullName>
    </recommendedName>
</protein>
<dbReference type="PANTHER" id="PTHR35127:SF1">
    <property type="entry name" value="GENOME ASSEMBLY, CHROMOSOME: A10"/>
    <property type="match status" value="1"/>
</dbReference>
<evidence type="ECO:0000313" key="3">
    <source>
        <dbReference type="Proteomes" id="UP000325577"/>
    </source>
</evidence>
<dbReference type="PANTHER" id="PTHR35127">
    <property type="entry name" value="OS03G0736900 PROTEIN"/>
    <property type="match status" value="1"/>
</dbReference>
<organism evidence="2 3">
    <name type="scientific">Nyssa sinensis</name>
    <dbReference type="NCBI Taxonomy" id="561372"/>
    <lineage>
        <taxon>Eukaryota</taxon>
        <taxon>Viridiplantae</taxon>
        <taxon>Streptophyta</taxon>
        <taxon>Embryophyta</taxon>
        <taxon>Tracheophyta</taxon>
        <taxon>Spermatophyta</taxon>
        <taxon>Magnoliopsida</taxon>
        <taxon>eudicotyledons</taxon>
        <taxon>Gunneridae</taxon>
        <taxon>Pentapetalae</taxon>
        <taxon>asterids</taxon>
        <taxon>Cornales</taxon>
        <taxon>Nyssaceae</taxon>
        <taxon>Nyssa</taxon>
    </lineage>
</organism>
<accession>A0A5J5AVT1</accession>
<reference evidence="2 3" key="1">
    <citation type="submission" date="2019-09" db="EMBL/GenBank/DDBJ databases">
        <title>A chromosome-level genome assembly of the Chinese tupelo Nyssa sinensis.</title>
        <authorList>
            <person name="Yang X."/>
            <person name="Kang M."/>
            <person name="Yang Y."/>
            <person name="Xiong H."/>
            <person name="Wang M."/>
            <person name="Zhang Z."/>
            <person name="Wang Z."/>
            <person name="Wu H."/>
            <person name="Ma T."/>
            <person name="Liu J."/>
            <person name="Xi Z."/>
        </authorList>
    </citation>
    <scope>NUCLEOTIDE SEQUENCE [LARGE SCALE GENOMIC DNA]</scope>
    <source>
        <strain evidence="2">J267</strain>
        <tissue evidence="2">Leaf</tissue>
    </source>
</reference>
<name>A0A5J5AVT1_9ASTE</name>
<dbReference type="EMBL" id="CM018041">
    <property type="protein sequence ID" value="KAA8533976.1"/>
    <property type="molecule type" value="Genomic_DNA"/>
</dbReference>
<dbReference type="GO" id="GO:0004497">
    <property type="term" value="F:monooxygenase activity"/>
    <property type="evidence" value="ECO:0007669"/>
    <property type="project" value="InterPro"/>
</dbReference>
<dbReference type="GO" id="GO:0020037">
    <property type="term" value="F:heme binding"/>
    <property type="evidence" value="ECO:0007669"/>
    <property type="project" value="InterPro"/>
</dbReference>
<dbReference type="OrthoDB" id="2013011at2759"/>
<dbReference type="Gene3D" id="1.10.630.10">
    <property type="entry name" value="Cytochrome P450"/>
    <property type="match status" value="1"/>
</dbReference>
<dbReference type="GO" id="GO:0016705">
    <property type="term" value="F:oxidoreductase activity, acting on paired donors, with incorporation or reduction of molecular oxygen"/>
    <property type="evidence" value="ECO:0007669"/>
    <property type="project" value="InterPro"/>
</dbReference>
<gene>
    <name evidence="2" type="ORF">F0562_031493</name>
</gene>
<dbReference type="Proteomes" id="UP000325577">
    <property type="component" value="Linkage Group LG18"/>
</dbReference>
<dbReference type="InterPro" id="IPR036396">
    <property type="entry name" value="Cyt_P450_sf"/>
</dbReference>
<keyword evidence="3" id="KW-1185">Reference proteome</keyword>
<sequence>MKGRDGSDEMLGWSEMQMMKYTWRVAQEVMRLTPPGFGNFKRAWRDTSFGGFDIPKGWQMASLNIRCGGKHISIQNQNLCSGIDRSIPDFSPNRIAQFRSSLSISNHIDSTKRKPLRISASTTTTTTISNSPICPPCFANVEPYCKILNQEHKEIGSNEPLFSEKLDEWMRDSVVEIVQNLREAPLLVQVYANKNGDTRLETKKAIAENWPNVKRNWKVGETPSPDGVILVEELEDEKDLNADAEENGAKAWGIVIQGKGLECAPAFYLLKTSSVGSDLGRLCTHFSAVRVKSFSESALSQLTDCWLLQ</sequence>
<dbReference type="SUPFAM" id="SSF48264">
    <property type="entry name" value="Cytochrome P450"/>
    <property type="match status" value="1"/>
</dbReference>